<dbReference type="Proteomes" id="UP001159363">
    <property type="component" value="Chromosome 9"/>
</dbReference>
<evidence type="ECO:0000313" key="2">
    <source>
        <dbReference type="Proteomes" id="UP001159363"/>
    </source>
</evidence>
<gene>
    <name evidence="1" type="ORF">PR048_024943</name>
</gene>
<reference evidence="1 2" key="1">
    <citation type="submission" date="2023-02" db="EMBL/GenBank/DDBJ databases">
        <title>LHISI_Scaffold_Assembly.</title>
        <authorList>
            <person name="Stuart O.P."/>
            <person name="Cleave R."/>
            <person name="Magrath M.J.L."/>
            <person name="Mikheyev A.S."/>
        </authorList>
    </citation>
    <scope>NUCLEOTIDE SEQUENCE [LARGE SCALE GENOMIC DNA]</scope>
    <source>
        <strain evidence="1">Daus_M_001</strain>
        <tissue evidence="1">Leg muscle</tissue>
    </source>
</reference>
<accession>A0ABQ9GQ28</accession>
<comment type="caution">
    <text evidence="1">The sequence shown here is derived from an EMBL/GenBank/DDBJ whole genome shotgun (WGS) entry which is preliminary data.</text>
</comment>
<keyword evidence="2" id="KW-1185">Reference proteome</keyword>
<sequence length="606" mass="67450">MNSAREDKSNTEIMTQLPQLITELYEEVDIPTQQRNANVAIVSSHATSLLLVYGGRGGQAICTLASHQGEPGLISGRVTGFTQVGVVPMLLIGGFSQGSPVSTAPSFRQCFIFTSPSSLLKISLLRATKISSISYSLSMSLNSTVLCILESQVYVHWLRLQRVTSDTLCLAVWDSLRVSLQACYWLRGVQDACVLVSPLDAHLRSPLNVSSTARSLEIEQVAKKKAGIWKESALACGKEPSQRSLGVILGNRGKPKLGWPDWDSNPGSPECESSGLPLHHVAPFLTKRNQGLMYGRRVHASLVTSYLYRNCLCSTSVTQRKRDSGARWDAIRMMRLPGVAVKAERNKVDSTRVYNVARPHLKTNPFRQGRLLLSTDQILRSETQRARSFVVETLHQEDVQRWGRAIRRHTPRKLRRSIAITIVCEIVTQFMHSKFKWENDDRRKQQQPWGQLRCMALDNSARLIVSPKLTGPRCCRGHTTRLSHLGEPGSIPDGVTSGFSHVGIMPDDAAGRWVFLVIFRFSRSCIPAPLHSHITSSSSVPKISTLYSDYHLAAKDDKLHFVNSGYLKGEILPFTGAAEAEWLDCLPPTKAYRVQSPPESLLDFRK</sequence>
<proteinExistence type="predicted"/>
<dbReference type="EMBL" id="JARBHB010000010">
    <property type="protein sequence ID" value="KAJ8874102.1"/>
    <property type="molecule type" value="Genomic_DNA"/>
</dbReference>
<organism evidence="1 2">
    <name type="scientific">Dryococelus australis</name>
    <dbReference type="NCBI Taxonomy" id="614101"/>
    <lineage>
        <taxon>Eukaryota</taxon>
        <taxon>Metazoa</taxon>
        <taxon>Ecdysozoa</taxon>
        <taxon>Arthropoda</taxon>
        <taxon>Hexapoda</taxon>
        <taxon>Insecta</taxon>
        <taxon>Pterygota</taxon>
        <taxon>Neoptera</taxon>
        <taxon>Polyneoptera</taxon>
        <taxon>Phasmatodea</taxon>
        <taxon>Verophasmatodea</taxon>
        <taxon>Anareolatae</taxon>
        <taxon>Phasmatidae</taxon>
        <taxon>Eurycanthinae</taxon>
        <taxon>Dryococelus</taxon>
    </lineage>
</organism>
<protein>
    <submittedName>
        <fullName evidence="1">Uncharacterized protein</fullName>
    </submittedName>
</protein>
<name>A0ABQ9GQ28_9NEOP</name>
<evidence type="ECO:0000313" key="1">
    <source>
        <dbReference type="EMBL" id="KAJ8874102.1"/>
    </source>
</evidence>